<accession>H6Q793</accession>
<evidence type="ECO:0000313" key="1">
    <source>
        <dbReference type="EMBL" id="AFA38557.1"/>
    </source>
</evidence>
<dbReference type="EMBL" id="CP003316">
    <property type="protein sequence ID" value="AFA38557.1"/>
    <property type="molecule type" value="Genomic_DNA"/>
</dbReference>
<reference evidence="1 2" key="1">
    <citation type="journal article" date="2012" name="Stand. Genomic Sci.">
        <title>Complete genome sequence of Pyrobaculum oguniense.</title>
        <authorList>
            <person name="Bernick D.L."/>
            <person name="Karplus K."/>
            <person name="Lui L.M."/>
            <person name="Coker J.K."/>
            <person name="Murphy J.N."/>
            <person name="Chan P.P."/>
            <person name="Cozen A.E."/>
            <person name="Lowe T.M."/>
        </authorList>
    </citation>
    <scope>NUCLEOTIDE SEQUENCE [LARGE SCALE GENOMIC DNA]</scope>
    <source>
        <strain evidence="1 2">TE7</strain>
    </source>
</reference>
<dbReference type="AlphaFoldDB" id="H6Q793"/>
<protein>
    <submittedName>
        <fullName evidence="1">Uncharacterized protein</fullName>
    </submittedName>
</protein>
<keyword evidence="2" id="KW-1185">Reference proteome</keyword>
<organism evidence="1 2">
    <name type="scientific">Pyrobaculum oguniense (strain DSM 13380 / JCM 10595 / TE7)</name>
    <dbReference type="NCBI Taxonomy" id="698757"/>
    <lineage>
        <taxon>Archaea</taxon>
        <taxon>Thermoproteota</taxon>
        <taxon>Thermoprotei</taxon>
        <taxon>Thermoproteales</taxon>
        <taxon>Thermoproteaceae</taxon>
        <taxon>Pyrobaculum</taxon>
    </lineage>
</organism>
<dbReference type="HOGENOM" id="CLU_2534820_0_0_2"/>
<dbReference type="Proteomes" id="UP000009062">
    <property type="component" value="Chromosome"/>
</dbReference>
<gene>
    <name evidence="1" type="ordered locus">Pogu_0530</name>
</gene>
<name>H6Q793_PYROT</name>
<dbReference type="KEGG" id="pog:Pogu_0530"/>
<proteinExistence type="predicted"/>
<evidence type="ECO:0000313" key="2">
    <source>
        <dbReference type="Proteomes" id="UP000009062"/>
    </source>
</evidence>
<sequence>MGGLIWGAVLWLVEELRAAAALLCKEETVFIYRHMCARCCDTSRQLGAEVLFTRRGGAGDDAGCADEGAPRLWTIGVGLCGGG</sequence>